<sequence>MATRFMTDPDAMRSMAGRFDVHAQTVEDEARRMWASSTNISGAGWGGLAERTSMDTMGQMQTAFRNIVNMLHGVRDGLIRDANHYEQQEAASMDTMGQMQTAFRNIVNMLHGVRDGLIRDANHYEQQEAASQQILSS</sequence>
<gene>
    <name evidence="1" type="ORF">C5U48_03045</name>
</gene>
<organism evidence="1 2">
    <name type="scientific">Mycolicibacter virginiensis</name>
    <dbReference type="NCBI Taxonomy" id="1795032"/>
    <lineage>
        <taxon>Bacteria</taxon>
        <taxon>Bacillati</taxon>
        <taxon>Actinomycetota</taxon>
        <taxon>Actinomycetes</taxon>
        <taxon>Mycobacteriales</taxon>
        <taxon>Mycobacteriaceae</taxon>
        <taxon>Mycolicibacter</taxon>
    </lineage>
</organism>
<dbReference type="InterPro" id="IPR010310">
    <property type="entry name" value="T7SS_ESAT-6-like"/>
</dbReference>
<comment type="caution">
    <text evidence="1">The sequence shown here is derived from an EMBL/GenBank/DDBJ whole genome shotgun (WGS) entry which is preliminary data.</text>
</comment>
<evidence type="ECO:0000313" key="1">
    <source>
        <dbReference type="EMBL" id="PQM53791.1"/>
    </source>
</evidence>
<dbReference type="Pfam" id="PF06013">
    <property type="entry name" value="WXG100"/>
    <property type="match status" value="1"/>
</dbReference>
<dbReference type="SUPFAM" id="SSF140453">
    <property type="entry name" value="EsxAB dimer-like"/>
    <property type="match status" value="2"/>
</dbReference>
<dbReference type="EMBL" id="PUEV01000012">
    <property type="protein sequence ID" value="PQM53791.1"/>
    <property type="molecule type" value="Genomic_DNA"/>
</dbReference>
<dbReference type="NCBIfam" id="TIGR03930">
    <property type="entry name" value="WXG100_ESAT6"/>
    <property type="match status" value="1"/>
</dbReference>
<dbReference type="Gene3D" id="1.10.287.1060">
    <property type="entry name" value="ESAT-6-like"/>
    <property type="match status" value="2"/>
</dbReference>
<dbReference type="InterPro" id="IPR036689">
    <property type="entry name" value="ESAT-6-like_sf"/>
</dbReference>
<name>A0A9X7IRC1_9MYCO</name>
<dbReference type="AlphaFoldDB" id="A0A9X7IRC1"/>
<keyword evidence="2" id="KW-1185">Reference proteome</keyword>
<protein>
    <submittedName>
        <fullName evidence="1">WXG100 family type VII secretion target</fullName>
    </submittedName>
</protein>
<reference evidence="1 2" key="1">
    <citation type="submission" date="2018-02" db="EMBL/GenBank/DDBJ databases">
        <title>Draft genome sequence of Mycobacterium virginiense isolated from mud of a swine farm in Japan.</title>
        <authorList>
            <person name="Ohya K."/>
        </authorList>
    </citation>
    <scope>NUCLEOTIDE SEQUENCE [LARGE SCALE GENOMIC DNA]</scope>
    <source>
        <strain evidence="1 2">GF75</strain>
    </source>
</reference>
<proteinExistence type="predicted"/>
<dbReference type="Proteomes" id="UP000237911">
    <property type="component" value="Unassembled WGS sequence"/>
</dbReference>
<evidence type="ECO:0000313" key="2">
    <source>
        <dbReference type="Proteomes" id="UP000237911"/>
    </source>
</evidence>
<accession>A0A9X7IRC1</accession>